<evidence type="ECO:0000313" key="2">
    <source>
        <dbReference type="Proteomes" id="UP000823775"/>
    </source>
</evidence>
<dbReference type="EMBL" id="JACEIK010000669">
    <property type="protein sequence ID" value="MCD7460668.1"/>
    <property type="molecule type" value="Genomic_DNA"/>
</dbReference>
<comment type="caution">
    <text evidence="1">The sequence shown here is derived from an EMBL/GenBank/DDBJ whole genome shotgun (WGS) entry which is preliminary data.</text>
</comment>
<sequence length="56" mass="6250">HCLATGDRPEIRELVLAFRCSITAWAPIAQSCFQVAAFMLKGKVVRDLDRQFTGLV</sequence>
<dbReference type="Proteomes" id="UP000823775">
    <property type="component" value="Unassembled WGS sequence"/>
</dbReference>
<gene>
    <name evidence="1" type="ORF">HAX54_044109</name>
</gene>
<keyword evidence="2" id="KW-1185">Reference proteome</keyword>
<organism evidence="1 2">
    <name type="scientific">Datura stramonium</name>
    <name type="common">Jimsonweed</name>
    <name type="synonym">Common thornapple</name>
    <dbReference type="NCBI Taxonomy" id="4076"/>
    <lineage>
        <taxon>Eukaryota</taxon>
        <taxon>Viridiplantae</taxon>
        <taxon>Streptophyta</taxon>
        <taxon>Embryophyta</taxon>
        <taxon>Tracheophyta</taxon>
        <taxon>Spermatophyta</taxon>
        <taxon>Magnoliopsida</taxon>
        <taxon>eudicotyledons</taxon>
        <taxon>Gunneridae</taxon>
        <taxon>Pentapetalae</taxon>
        <taxon>asterids</taxon>
        <taxon>lamiids</taxon>
        <taxon>Solanales</taxon>
        <taxon>Solanaceae</taxon>
        <taxon>Solanoideae</taxon>
        <taxon>Datureae</taxon>
        <taxon>Datura</taxon>
    </lineage>
</organism>
<proteinExistence type="predicted"/>
<evidence type="ECO:0000313" key="1">
    <source>
        <dbReference type="EMBL" id="MCD7460668.1"/>
    </source>
</evidence>
<feature type="non-terminal residue" evidence="1">
    <location>
        <position position="1"/>
    </location>
</feature>
<feature type="non-terminal residue" evidence="1">
    <location>
        <position position="56"/>
    </location>
</feature>
<accession>A0ABS8SPG0</accession>
<protein>
    <submittedName>
        <fullName evidence="1">Uncharacterized protein</fullName>
    </submittedName>
</protein>
<name>A0ABS8SPG0_DATST</name>
<reference evidence="1 2" key="1">
    <citation type="journal article" date="2021" name="BMC Genomics">
        <title>Datura genome reveals duplications of psychoactive alkaloid biosynthetic genes and high mutation rate following tissue culture.</title>
        <authorList>
            <person name="Rajewski A."/>
            <person name="Carter-House D."/>
            <person name="Stajich J."/>
            <person name="Litt A."/>
        </authorList>
    </citation>
    <scope>NUCLEOTIDE SEQUENCE [LARGE SCALE GENOMIC DNA]</scope>
    <source>
        <strain evidence="1">AR-01</strain>
    </source>
</reference>